<evidence type="ECO:0000256" key="1">
    <source>
        <dbReference type="ARBA" id="ARBA00000900"/>
    </source>
</evidence>
<keyword evidence="14" id="KW-0012">Acyltransferase</keyword>
<dbReference type="EC" id="2.3.2.27" evidence="11"/>
<keyword evidence="9 11" id="KW-0472">Membrane</keyword>
<dbReference type="SUPFAM" id="SSF57850">
    <property type="entry name" value="RING/U-box"/>
    <property type="match status" value="1"/>
</dbReference>
<comment type="pathway">
    <text evidence="3 11">Protein modification; protein ubiquitination.</text>
</comment>
<sequence length="262" mass="28927">MAMEQYFQEAVARNDSNREDVASLEKWKSASAIVDGSENSQSGGFDCNICLDFVQDPVVTLCGHLYCWPCIYKWIHSQSVSAENLDQQQPQCPVCKAEVSQQTLVPLYGRGRTTKSSEGKAPPLGIVIPRRPTSPACGIHTLITTETTTSPHPSQQLHDRSYPQPYQPHSGGYTATRPTPMLDLGGGTTPNALNPMTGMFGEMVYARIFGNSLTTLYTYPNTYNLVGSGSPRVRRRVMQADRSLSRVCFFLCCCIVLCLLLF</sequence>
<evidence type="ECO:0000256" key="11">
    <source>
        <dbReference type="RuleBase" id="RU369090"/>
    </source>
</evidence>
<dbReference type="FunFam" id="3.30.40.10:FF:000778">
    <property type="entry name" value="E3 ubiquitin-protein ligase RMA1H1 isoform A"/>
    <property type="match status" value="1"/>
</dbReference>
<evidence type="ECO:0000313" key="14">
    <source>
        <dbReference type="EMBL" id="MPA45095.1"/>
    </source>
</evidence>
<feature type="transmembrane region" description="Helical" evidence="11">
    <location>
        <begin position="243"/>
        <end position="261"/>
    </location>
</feature>
<evidence type="ECO:0000256" key="10">
    <source>
        <dbReference type="PROSITE-ProRule" id="PRU00175"/>
    </source>
</evidence>
<dbReference type="Gene3D" id="3.30.40.10">
    <property type="entry name" value="Zinc/RING finger domain, C3HC4 (zinc finger)"/>
    <property type="match status" value="1"/>
</dbReference>
<dbReference type="CDD" id="cd16745">
    <property type="entry name" value="RING-HC_AtRMA-like"/>
    <property type="match status" value="1"/>
</dbReference>
<evidence type="ECO:0000256" key="4">
    <source>
        <dbReference type="ARBA" id="ARBA00022679"/>
    </source>
</evidence>
<keyword evidence="11" id="KW-1133">Transmembrane helix</keyword>
<comment type="function">
    <text evidence="11">E3 ubiquitin-protein ligase.</text>
</comment>
<evidence type="ECO:0000256" key="3">
    <source>
        <dbReference type="ARBA" id="ARBA00004906"/>
    </source>
</evidence>
<reference evidence="14" key="1">
    <citation type="submission" date="2019-08" db="EMBL/GenBank/DDBJ databases">
        <title>Reference gene set and small RNA set construction with multiple tissues from Davidia involucrata Baill.</title>
        <authorList>
            <person name="Yang H."/>
            <person name="Zhou C."/>
            <person name="Li G."/>
            <person name="Wang J."/>
            <person name="Gao P."/>
            <person name="Wang M."/>
            <person name="Wang R."/>
            <person name="Zhao Y."/>
        </authorList>
    </citation>
    <scope>NUCLEOTIDE SEQUENCE</scope>
    <source>
        <tissue evidence="14">Mixed with DoveR01_LX</tissue>
    </source>
</reference>
<dbReference type="InterPro" id="IPR017907">
    <property type="entry name" value="Znf_RING_CS"/>
</dbReference>
<dbReference type="PANTHER" id="PTHR12313">
    <property type="entry name" value="E3 UBIQUITIN-PROTEIN LIGASE RNF5-RELATED"/>
    <property type="match status" value="1"/>
</dbReference>
<dbReference type="InterPro" id="IPR045103">
    <property type="entry name" value="RNF5/RNF185-like"/>
</dbReference>
<dbReference type="SMART" id="SM00184">
    <property type="entry name" value="RING"/>
    <property type="match status" value="1"/>
</dbReference>
<keyword evidence="11" id="KW-0256">Endoplasmic reticulum</keyword>
<evidence type="ECO:0000256" key="8">
    <source>
        <dbReference type="ARBA" id="ARBA00022833"/>
    </source>
</evidence>
<dbReference type="InterPro" id="IPR001841">
    <property type="entry name" value="Znf_RING"/>
</dbReference>
<dbReference type="InterPro" id="IPR013083">
    <property type="entry name" value="Znf_RING/FYVE/PHD"/>
</dbReference>
<keyword evidence="6 10" id="KW-0863">Zinc-finger</keyword>
<dbReference type="GO" id="GO:0006511">
    <property type="term" value="P:ubiquitin-dependent protein catabolic process"/>
    <property type="evidence" value="ECO:0007669"/>
    <property type="project" value="UniProtKB-UniRule"/>
</dbReference>
<evidence type="ECO:0000256" key="7">
    <source>
        <dbReference type="ARBA" id="ARBA00022786"/>
    </source>
</evidence>
<dbReference type="AlphaFoldDB" id="A0A5B6ZM81"/>
<dbReference type="GO" id="GO:0005789">
    <property type="term" value="C:endoplasmic reticulum membrane"/>
    <property type="evidence" value="ECO:0007669"/>
    <property type="project" value="UniProtKB-SubCell"/>
</dbReference>
<evidence type="ECO:0000256" key="9">
    <source>
        <dbReference type="ARBA" id="ARBA00023136"/>
    </source>
</evidence>
<comment type="catalytic activity">
    <reaction evidence="1 11">
        <text>S-ubiquitinyl-[E2 ubiquitin-conjugating enzyme]-L-cysteine + [acceptor protein]-L-lysine = [E2 ubiquitin-conjugating enzyme]-L-cysteine + N(6)-ubiquitinyl-[acceptor protein]-L-lysine.</text>
        <dbReference type="EC" id="2.3.2.27"/>
    </reaction>
</comment>
<evidence type="ECO:0000256" key="5">
    <source>
        <dbReference type="ARBA" id="ARBA00022723"/>
    </source>
</evidence>
<dbReference type="GO" id="GO:0016567">
    <property type="term" value="P:protein ubiquitination"/>
    <property type="evidence" value="ECO:0007669"/>
    <property type="project" value="UniProtKB-UniPathway"/>
</dbReference>
<keyword evidence="11" id="KW-0812">Transmembrane</keyword>
<dbReference type="PROSITE" id="PS00518">
    <property type="entry name" value="ZF_RING_1"/>
    <property type="match status" value="1"/>
</dbReference>
<feature type="domain" description="RING-type" evidence="13">
    <location>
        <begin position="47"/>
        <end position="96"/>
    </location>
</feature>
<keyword evidence="8 11" id="KW-0862">Zinc</keyword>
<accession>A0A5B6ZM81</accession>
<dbReference type="EMBL" id="GHES01014536">
    <property type="protein sequence ID" value="MPA45095.1"/>
    <property type="molecule type" value="Transcribed_RNA"/>
</dbReference>
<dbReference type="UniPathway" id="UPA00143"/>
<dbReference type="GO" id="GO:0061630">
    <property type="term" value="F:ubiquitin protein ligase activity"/>
    <property type="evidence" value="ECO:0007669"/>
    <property type="project" value="UniProtKB-UniRule"/>
</dbReference>
<name>A0A5B6ZM81_DAVIN</name>
<evidence type="ECO:0000256" key="6">
    <source>
        <dbReference type="ARBA" id="ARBA00022771"/>
    </source>
</evidence>
<feature type="region of interest" description="Disordered" evidence="12">
    <location>
        <begin position="146"/>
        <end position="177"/>
    </location>
</feature>
<keyword evidence="4 11" id="KW-0808">Transferase</keyword>
<organism evidence="14">
    <name type="scientific">Davidia involucrata</name>
    <name type="common">Dove tree</name>
    <dbReference type="NCBI Taxonomy" id="16924"/>
    <lineage>
        <taxon>Eukaryota</taxon>
        <taxon>Viridiplantae</taxon>
        <taxon>Streptophyta</taxon>
        <taxon>Embryophyta</taxon>
        <taxon>Tracheophyta</taxon>
        <taxon>Spermatophyta</taxon>
        <taxon>Magnoliopsida</taxon>
        <taxon>eudicotyledons</taxon>
        <taxon>Gunneridae</taxon>
        <taxon>Pentapetalae</taxon>
        <taxon>asterids</taxon>
        <taxon>Cornales</taxon>
        <taxon>Nyssaceae</taxon>
        <taxon>Davidia</taxon>
    </lineage>
</organism>
<dbReference type="Pfam" id="PF00097">
    <property type="entry name" value="zf-C3HC4"/>
    <property type="match status" value="1"/>
</dbReference>
<keyword evidence="5 11" id="KW-0479">Metal-binding</keyword>
<evidence type="ECO:0000259" key="13">
    <source>
        <dbReference type="PROSITE" id="PS50089"/>
    </source>
</evidence>
<proteinExistence type="predicted"/>
<evidence type="ECO:0000256" key="2">
    <source>
        <dbReference type="ARBA" id="ARBA00004308"/>
    </source>
</evidence>
<comment type="subcellular location">
    <subcellularLocation>
        <location evidence="2">Endomembrane system</location>
    </subcellularLocation>
    <subcellularLocation>
        <location evidence="11">Endoplasmic reticulum membrane</location>
        <topology evidence="11">Single-pass type IV membrane protein</topology>
    </subcellularLocation>
</comment>
<protein>
    <recommendedName>
        <fullName evidence="11">E3 ubiquitin-protein ligase RMA</fullName>
        <ecNumber evidence="11">2.3.2.27</ecNumber>
    </recommendedName>
    <alternativeName>
        <fullName evidence="11">Protein RING membrane-anchor</fullName>
    </alternativeName>
    <alternativeName>
        <fullName evidence="11">RING-type E3 ubiquitin transferase RMA</fullName>
    </alternativeName>
</protein>
<comment type="domain">
    <text evidence="11">The RING-type zinc finger domain is responsible for E3 ligase activity.</text>
</comment>
<evidence type="ECO:0000256" key="12">
    <source>
        <dbReference type="SAM" id="MobiDB-lite"/>
    </source>
</evidence>
<dbReference type="GO" id="GO:0008270">
    <property type="term" value="F:zinc ion binding"/>
    <property type="evidence" value="ECO:0007669"/>
    <property type="project" value="UniProtKB-KW"/>
</dbReference>
<keyword evidence="7 11" id="KW-0833">Ubl conjugation pathway</keyword>
<dbReference type="PROSITE" id="PS50089">
    <property type="entry name" value="ZF_RING_2"/>
    <property type="match status" value="1"/>
</dbReference>
<gene>
    <name evidence="14" type="ORF">Din_014536</name>
</gene>
<dbReference type="InterPro" id="IPR018957">
    <property type="entry name" value="Znf_C3HC4_RING-type"/>
</dbReference>